<dbReference type="InterPro" id="IPR001623">
    <property type="entry name" value="DnaJ_domain"/>
</dbReference>
<sequence length="378" mass="43086">MAQFEMDREESDRLIEKAKLCLRSGRKEKALQLLYEAQKIYPSTRARVLIDAIVKNGGTPPEEEHTYTPPPGWGNSEGDGPAQHQRPSTQERAERSSEDKKSYTEEQRQGVLRMKRCRDFYEILGVPKDASDDDLKKAYRKLALRFHPDKNCAPGATEAFKAIGNAYAVLSNPEKRQQYDQCGDQGPVETSSHASAQPSHAYGHHRTFSRDFEADISPEELFNIFFGGRFPTGNIHIYTNRGASYTHYYQPRRRYTYERREEEVEESHSQNNFTALLQLLPVLVLILISVFTQLMATNPPYSLFYKPFSLNKTLIGGLESCGLLEDYCNVFSCLDSHSDGTHSLQRIPLVSKSDEMLHFSNSCTNEETNSSTSWMARE</sequence>
<dbReference type="SMART" id="SM00271">
    <property type="entry name" value="DnaJ"/>
    <property type="match status" value="1"/>
</dbReference>
<dbReference type="SUPFAM" id="SSF46565">
    <property type="entry name" value="Chaperone J-domain"/>
    <property type="match status" value="1"/>
</dbReference>
<keyword evidence="10" id="KW-1185">Reference proteome</keyword>
<evidence type="ECO:0000313" key="9">
    <source>
        <dbReference type="Ensembl" id="ENSSANP00000041398.1"/>
    </source>
</evidence>
<reference evidence="9" key="2">
    <citation type="submission" date="2025-09" db="UniProtKB">
        <authorList>
            <consortium name="Ensembl"/>
        </authorList>
    </citation>
    <scope>IDENTIFICATION</scope>
</reference>
<comment type="subcellular location">
    <subcellularLocation>
        <location evidence="1">Endoplasmic reticulum membrane</location>
        <topology evidence="1">Single-pass membrane protein</topology>
    </subcellularLocation>
</comment>
<name>A0A671N7H3_9TELE</name>
<protein>
    <submittedName>
        <fullName evidence="9">DnaJ homolog subfamily B member 14-like</fullName>
    </submittedName>
</protein>
<dbReference type="GO" id="GO:0030544">
    <property type="term" value="F:Hsp70 protein binding"/>
    <property type="evidence" value="ECO:0007669"/>
    <property type="project" value="TreeGrafter"/>
</dbReference>
<dbReference type="AlphaFoldDB" id="A0A671N7H3"/>
<reference evidence="9" key="1">
    <citation type="submission" date="2025-08" db="UniProtKB">
        <authorList>
            <consortium name="Ensembl"/>
        </authorList>
    </citation>
    <scope>IDENTIFICATION</scope>
</reference>
<dbReference type="FunFam" id="1.10.287.110:FF:000004">
    <property type="entry name" value="DnaJ (Hsp40) homolog, subfamily B, member 14"/>
    <property type="match status" value="1"/>
</dbReference>
<evidence type="ECO:0000259" key="8">
    <source>
        <dbReference type="PROSITE" id="PS50076"/>
    </source>
</evidence>
<feature type="domain" description="J" evidence="8">
    <location>
        <begin position="119"/>
        <end position="183"/>
    </location>
</feature>
<dbReference type="Ensembl" id="ENSSANT00000044057.1">
    <property type="protein sequence ID" value="ENSSANP00000041398.1"/>
    <property type="gene ID" value="ENSSANG00000021016.1"/>
</dbReference>
<proteinExistence type="predicted"/>
<dbReference type="PANTHER" id="PTHR43908">
    <property type="entry name" value="AT29763P-RELATED"/>
    <property type="match status" value="1"/>
</dbReference>
<evidence type="ECO:0000256" key="7">
    <source>
        <dbReference type="SAM" id="MobiDB-lite"/>
    </source>
</evidence>
<dbReference type="Gene3D" id="1.10.287.110">
    <property type="entry name" value="DnaJ domain"/>
    <property type="match status" value="1"/>
</dbReference>
<dbReference type="GO" id="GO:0005789">
    <property type="term" value="C:endoplasmic reticulum membrane"/>
    <property type="evidence" value="ECO:0007669"/>
    <property type="project" value="UniProtKB-SubCell"/>
</dbReference>
<feature type="region of interest" description="Disordered" evidence="7">
    <location>
        <begin position="178"/>
        <end position="200"/>
    </location>
</feature>
<keyword evidence="6" id="KW-0143">Chaperone</keyword>
<dbReference type="CDD" id="cd06257">
    <property type="entry name" value="DnaJ"/>
    <property type="match status" value="1"/>
</dbReference>
<keyword evidence="4" id="KW-1133">Transmembrane helix</keyword>
<dbReference type="PRINTS" id="PR00625">
    <property type="entry name" value="JDOMAIN"/>
</dbReference>
<keyword evidence="5" id="KW-0472">Membrane</keyword>
<evidence type="ECO:0000256" key="3">
    <source>
        <dbReference type="ARBA" id="ARBA00022824"/>
    </source>
</evidence>
<feature type="compositionally biased region" description="Basic and acidic residues" evidence="7">
    <location>
        <begin position="89"/>
        <end position="108"/>
    </location>
</feature>
<evidence type="ECO:0000256" key="6">
    <source>
        <dbReference type="ARBA" id="ARBA00023186"/>
    </source>
</evidence>
<dbReference type="PROSITE" id="PS50076">
    <property type="entry name" value="DNAJ_2"/>
    <property type="match status" value="1"/>
</dbReference>
<keyword evidence="2" id="KW-0812">Transmembrane</keyword>
<dbReference type="PROSITE" id="PS00636">
    <property type="entry name" value="DNAJ_1"/>
    <property type="match status" value="1"/>
</dbReference>
<organism evidence="9 10">
    <name type="scientific">Sinocyclocheilus anshuiensis</name>
    <dbReference type="NCBI Taxonomy" id="1608454"/>
    <lineage>
        <taxon>Eukaryota</taxon>
        <taxon>Metazoa</taxon>
        <taxon>Chordata</taxon>
        <taxon>Craniata</taxon>
        <taxon>Vertebrata</taxon>
        <taxon>Euteleostomi</taxon>
        <taxon>Actinopterygii</taxon>
        <taxon>Neopterygii</taxon>
        <taxon>Teleostei</taxon>
        <taxon>Ostariophysi</taxon>
        <taxon>Cypriniformes</taxon>
        <taxon>Cyprinidae</taxon>
        <taxon>Cyprininae</taxon>
        <taxon>Sinocyclocheilus</taxon>
    </lineage>
</organism>
<dbReference type="InterPro" id="IPR018253">
    <property type="entry name" value="DnaJ_domain_CS"/>
</dbReference>
<evidence type="ECO:0000256" key="5">
    <source>
        <dbReference type="ARBA" id="ARBA00023136"/>
    </source>
</evidence>
<feature type="compositionally biased region" description="Polar residues" evidence="7">
    <location>
        <begin position="188"/>
        <end position="198"/>
    </location>
</feature>
<feature type="region of interest" description="Disordered" evidence="7">
    <location>
        <begin position="56"/>
        <end position="109"/>
    </location>
</feature>
<evidence type="ECO:0000256" key="2">
    <source>
        <dbReference type="ARBA" id="ARBA00022692"/>
    </source>
</evidence>
<evidence type="ECO:0000313" key="10">
    <source>
        <dbReference type="Proteomes" id="UP000472260"/>
    </source>
</evidence>
<keyword evidence="3" id="KW-0256">Endoplasmic reticulum</keyword>
<dbReference type="PANTHER" id="PTHR43908:SF2">
    <property type="entry name" value="DNAJ HOMOLOG SUBFAMILY C MEMBER 18"/>
    <property type="match status" value="1"/>
</dbReference>
<dbReference type="InterPro" id="IPR036869">
    <property type="entry name" value="J_dom_sf"/>
</dbReference>
<evidence type="ECO:0000256" key="4">
    <source>
        <dbReference type="ARBA" id="ARBA00022989"/>
    </source>
</evidence>
<accession>A0A671N7H3</accession>
<dbReference type="Proteomes" id="UP000472260">
    <property type="component" value="Unassembled WGS sequence"/>
</dbReference>
<evidence type="ECO:0000256" key="1">
    <source>
        <dbReference type="ARBA" id="ARBA00004389"/>
    </source>
</evidence>
<dbReference type="GO" id="GO:0071218">
    <property type="term" value="P:cellular response to misfolded protein"/>
    <property type="evidence" value="ECO:0007669"/>
    <property type="project" value="TreeGrafter"/>
</dbReference>
<gene>
    <name evidence="9" type="primary">LOC107684710</name>
</gene>
<dbReference type="Pfam" id="PF00226">
    <property type="entry name" value="DnaJ"/>
    <property type="match status" value="1"/>
</dbReference>
<dbReference type="InterPro" id="IPR051100">
    <property type="entry name" value="DnaJ_subfamily_B/C"/>
</dbReference>